<evidence type="ECO:0000313" key="6">
    <source>
        <dbReference type="EMBL" id="CAK1239919.1"/>
    </source>
</evidence>
<organism evidence="6 7">
    <name type="scientific">Fructobacillus fructosus</name>
    <dbReference type="NCBI Taxonomy" id="1631"/>
    <lineage>
        <taxon>Bacteria</taxon>
        <taxon>Bacillati</taxon>
        <taxon>Bacillota</taxon>
        <taxon>Bacilli</taxon>
        <taxon>Lactobacillales</taxon>
        <taxon>Lactobacillaceae</taxon>
        <taxon>Fructobacillus</taxon>
    </lineage>
</organism>
<keyword evidence="4 5" id="KW-0472">Membrane</keyword>
<feature type="transmembrane region" description="Helical" evidence="5">
    <location>
        <begin position="75"/>
        <end position="97"/>
    </location>
</feature>
<dbReference type="Pfam" id="PF02674">
    <property type="entry name" value="Colicin_V"/>
    <property type="match status" value="1"/>
</dbReference>
<proteinExistence type="predicted"/>
<dbReference type="InterPro" id="IPR003825">
    <property type="entry name" value="Colicin-V_CvpA"/>
</dbReference>
<sequence length="173" mass="19282">MILLWIVVIFILLMAYSGYRTGFVTALTRLILWAVIFYAATVLSKPLSSLFAGWTTGQFARPSVPSSWASSGSTFLASGIAFALILIIGSLIGHFLLRPVHFIRRVPFLGQLDGLLGATLSIIFALVFAFFCLELLSVIPNAWIQGQFTESSLLNEFLDQFPIISNKIYQWWL</sequence>
<comment type="caution">
    <text evidence="6">The sequence shown here is derived from an EMBL/GenBank/DDBJ whole genome shotgun (WGS) entry which is preliminary data.</text>
</comment>
<dbReference type="Proteomes" id="UP001314261">
    <property type="component" value="Unassembled WGS sequence"/>
</dbReference>
<keyword evidence="2 5" id="KW-0812">Transmembrane</keyword>
<comment type="subcellular location">
    <subcellularLocation>
        <location evidence="1">Membrane</location>
        <topology evidence="1">Multi-pass membrane protein</topology>
    </subcellularLocation>
</comment>
<accession>A0ABN9YR65</accession>
<evidence type="ECO:0000256" key="2">
    <source>
        <dbReference type="ARBA" id="ARBA00022692"/>
    </source>
</evidence>
<dbReference type="PANTHER" id="PTHR37306:SF1">
    <property type="entry name" value="COLICIN V PRODUCTION PROTEIN"/>
    <property type="match status" value="1"/>
</dbReference>
<dbReference type="RefSeq" id="WP_187753726.1">
    <property type="nucleotide sequence ID" value="NZ_CAUZLR010000004.1"/>
</dbReference>
<reference evidence="6 7" key="1">
    <citation type="submission" date="2023-10" db="EMBL/GenBank/DDBJ databases">
        <authorList>
            <person name="Botero Cardona J."/>
        </authorList>
    </citation>
    <scope>NUCLEOTIDE SEQUENCE [LARGE SCALE GENOMIC DNA]</scope>
    <source>
        <strain evidence="6 7">R-54839</strain>
    </source>
</reference>
<dbReference type="PANTHER" id="PTHR37306">
    <property type="entry name" value="COLICIN V PRODUCTION PROTEIN"/>
    <property type="match status" value="1"/>
</dbReference>
<keyword evidence="7" id="KW-1185">Reference proteome</keyword>
<evidence type="ECO:0000256" key="3">
    <source>
        <dbReference type="ARBA" id="ARBA00022989"/>
    </source>
</evidence>
<evidence type="ECO:0000256" key="4">
    <source>
        <dbReference type="ARBA" id="ARBA00023136"/>
    </source>
</evidence>
<feature type="transmembrane region" description="Helical" evidence="5">
    <location>
        <begin position="30"/>
        <end position="54"/>
    </location>
</feature>
<gene>
    <name evidence="6" type="ORF">R54839_PPFHFPJH_00845</name>
</gene>
<protein>
    <submittedName>
        <fullName evidence="6">Regulator of purF expression and biofilm formation (CvpA)</fullName>
    </submittedName>
</protein>
<evidence type="ECO:0000256" key="5">
    <source>
        <dbReference type="SAM" id="Phobius"/>
    </source>
</evidence>
<keyword evidence="3 5" id="KW-1133">Transmembrane helix</keyword>
<evidence type="ECO:0000313" key="7">
    <source>
        <dbReference type="Proteomes" id="UP001314261"/>
    </source>
</evidence>
<feature type="transmembrane region" description="Helical" evidence="5">
    <location>
        <begin position="117"/>
        <end position="139"/>
    </location>
</feature>
<evidence type="ECO:0000256" key="1">
    <source>
        <dbReference type="ARBA" id="ARBA00004141"/>
    </source>
</evidence>
<dbReference type="EMBL" id="CAUZLR010000004">
    <property type="protein sequence ID" value="CAK1239919.1"/>
    <property type="molecule type" value="Genomic_DNA"/>
</dbReference>
<name>A0ABN9YR65_9LACO</name>